<feature type="region of interest" description="Disordered" evidence="1">
    <location>
        <begin position="112"/>
        <end position="198"/>
    </location>
</feature>
<dbReference type="InterPro" id="IPR013924">
    <property type="entry name" value="RNase_H2_suC"/>
</dbReference>
<dbReference type="Pfam" id="PF08615">
    <property type="entry name" value="RNase_H2_suC"/>
    <property type="match status" value="1"/>
</dbReference>
<dbReference type="EMBL" id="JABCKV010000229">
    <property type="protein sequence ID" value="KAG5641964.1"/>
    <property type="molecule type" value="Genomic_DNA"/>
</dbReference>
<dbReference type="PANTHER" id="PTHR47204">
    <property type="entry name" value="OS02G0168900 PROTEIN"/>
    <property type="match status" value="1"/>
</dbReference>
<organism evidence="2 3">
    <name type="scientific">Asterophora parasitica</name>
    <dbReference type="NCBI Taxonomy" id="117018"/>
    <lineage>
        <taxon>Eukaryota</taxon>
        <taxon>Fungi</taxon>
        <taxon>Dikarya</taxon>
        <taxon>Basidiomycota</taxon>
        <taxon>Agaricomycotina</taxon>
        <taxon>Agaricomycetes</taxon>
        <taxon>Agaricomycetidae</taxon>
        <taxon>Agaricales</taxon>
        <taxon>Tricholomatineae</taxon>
        <taxon>Lyophyllaceae</taxon>
        <taxon>Asterophora</taxon>
    </lineage>
</organism>
<name>A0A9P7G145_9AGAR</name>
<feature type="compositionally biased region" description="Low complexity" evidence="1">
    <location>
        <begin position="27"/>
        <end position="47"/>
    </location>
</feature>
<dbReference type="Proteomes" id="UP000775547">
    <property type="component" value="Unassembled WGS sequence"/>
</dbReference>
<dbReference type="GO" id="GO:0006401">
    <property type="term" value="P:RNA catabolic process"/>
    <property type="evidence" value="ECO:0007669"/>
    <property type="project" value="InterPro"/>
</dbReference>
<comment type="caution">
    <text evidence="2">The sequence shown here is derived from an EMBL/GenBank/DDBJ whole genome shotgun (WGS) entry which is preliminary data.</text>
</comment>
<dbReference type="GO" id="GO:0032299">
    <property type="term" value="C:ribonuclease H2 complex"/>
    <property type="evidence" value="ECO:0007669"/>
    <property type="project" value="InterPro"/>
</dbReference>
<feature type="region of interest" description="Disordered" evidence="1">
    <location>
        <begin position="24"/>
        <end position="78"/>
    </location>
</feature>
<keyword evidence="3" id="KW-1185">Reference proteome</keyword>
<evidence type="ECO:0000256" key="1">
    <source>
        <dbReference type="SAM" id="MobiDB-lite"/>
    </source>
</evidence>
<dbReference type="Gene3D" id="2.40.128.680">
    <property type="match status" value="1"/>
</dbReference>
<feature type="compositionally biased region" description="Basic and acidic residues" evidence="1">
    <location>
        <begin position="117"/>
        <end position="134"/>
    </location>
</feature>
<reference evidence="2" key="1">
    <citation type="submission" date="2020-07" db="EMBL/GenBank/DDBJ databases">
        <authorList>
            <person name="Nieuwenhuis M."/>
            <person name="Van De Peppel L.J.J."/>
        </authorList>
    </citation>
    <scope>NUCLEOTIDE SEQUENCE</scope>
    <source>
        <strain evidence="2">AP01</strain>
        <tissue evidence="2">Mycelium</tissue>
    </source>
</reference>
<dbReference type="PANTHER" id="PTHR47204:SF1">
    <property type="entry name" value="RIBONUCLEASE H2 SUBUNIT C"/>
    <property type="match status" value="1"/>
</dbReference>
<reference evidence="2" key="2">
    <citation type="submission" date="2021-10" db="EMBL/GenBank/DDBJ databases">
        <title>Phylogenomics reveals ancestral predisposition of the termite-cultivated fungus Termitomyces towards a domesticated lifestyle.</title>
        <authorList>
            <person name="Auxier B."/>
            <person name="Grum-Grzhimaylo A."/>
            <person name="Cardenas M.E."/>
            <person name="Lodge J.D."/>
            <person name="Laessoe T."/>
            <person name="Pedersen O."/>
            <person name="Smith M.E."/>
            <person name="Kuyper T.W."/>
            <person name="Franco-Molano E.A."/>
            <person name="Baroni T.J."/>
            <person name="Aanen D.K."/>
        </authorList>
    </citation>
    <scope>NUCLEOTIDE SEQUENCE</scope>
    <source>
        <strain evidence="2">AP01</strain>
        <tissue evidence="2">Mycelium</tissue>
    </source>
</reference>
<accession>A0A9P7G145</accession>
<evidence type="ECO:0000313" key="2">
    <source>
        <dbReference type="EMBL" id="KAG5641964.1"/>
    </source>
</evidence>
<proteinExistence type="predicted"/>
<sequence length="250" mass="27271">MPFHINHSGEAPISTFLRVNAAKETVGAPENTANTEATTPEAGEAGPSNPPKEDVVANTEPQPNTVSVAFPAPGGSLAKRATDATTRFISTFRGRTIQGLKLQLPEGYGGVVLRGEGVADGKRRDAKNGEDERRRKPKSKTNGKGNAATAKGRTTRSKTRAEEQDDEAEPENMDVDDDKNPGVRAEQDHSLAHEETGQTLAISSQFSSFVLWQADHPVDENRDDYVRSLTEWTQLAHLVPILYFRRINDL</sequence>
<protein>
    <submittedName>
        <fullName evidence="2">Uncharacterized protein</fullName>
    </submittedName>
</protein>
<feature type="compositionally biased region" description="Acidic residues" evidence="1">
    <location>
        <begin position="163"/>
        <end position="177"/>
    </location>
</feature>
<dbReference type="AlphaFoldDB" id="A0A9P7G145"/>
<evidence type="ECO:0000313" key="3">
    <source>
        <dbReference type="Proteomes" id="UP000775547"/>
    </source>
</evidence>
<feature type="compositionally biased region" description="Basic and acidic residues" evidence="1">
    <location>
        <begin position="178"/>
        <end position="196"/>
    </location>
</feature>
<gene>
    <name evidence="2" type="ORF">DXG03_003856</name>
</gene>
<dbReference type="OrthoDB" id="6222486at2759"/>